<dbReference type="Pfam" id="PF11138">
    <property type="entry name" value="DUF2911"/>
    <property type="match status" value="1"/>
</dbReference>
<keyword evidence="3" id="KW-1185">Reference proteome</keyword>
<name>A0A917MY02_9BACT</name>
<reference evidence="2" key="2">
    <citation type="submission" date="2020-09" db="EMBL/GenBank/DDBJ databases">
        <authorList>
            <person name="Sun Q."/>
            <person name="Zhou Y."/>
        </authorList>
    </citation>
    <scope>NUCLEOTIDE SEQUENCE</scope>
    <source>
        <strain evidence="2">CGMCC 1.15290</strain>
    </source>
</reference>
<dbReference type="Proteomes" id="UP000627292">
    <property type="component" value="Unassembled WGS sequence"/>
</dbReference>
<evidence type="ECO:0000256" key="1">
    <source>
        <dbReference type="SAM" id="SignalP"/>
    </source>
</evidence>
<feature type="chain" id="PRO_5037184375" description="DUF2911 domain-containing protein" evidence="1">
    <location>
        <begin position="21"/>
        <end position="174"/>
    </location>
</feature>
<sequence length="174" mass="18755">MKKVLGLLAVTLTLGGALFAQEKKKPASPLDSVSATIKGGAAVSIVYSRPSVKGRTIGKDLEPMPGKVWRAGANGATTFEVSKDVKVEGKALPAGKYAFFTIHNGAEWTLIFNKVYKTWGAYDYEKNKAEDALQVTVKDKKAPSFTETLTYTIDAKGDVTLLWGDHAVNFKVKG</sequence>
<keyword evidence="1" id="KW-0732">Signal</keyword>
<evidence type="ECO:0000313" key="3">
    <source>
        <dbReference type="Proteomes" id="UP000627292"/>
    </source>
</evidence>
<reference evidence="2" key="1">
    <citation type="journal article" date="2014" name="Int. J. Syst. Evol. Microbiol.">
        <title>Complete genome sequence of Corynebacterium casei LMG S-19264T (=DSM 44701T), isolated from a smear-ripened cheese.</title>
        <authorList>
            <consortium name="US DOE Joint Genome Institute (JGI-PGF)"/>
            <person name="Walter F."/>
            <person name="Albersmeier A."/>
            <person name="Kalinowski J."/>
            <person name="Ruckert C."/>
        </authorList>
    </citation>
    <scope>NUCLEOTIDE SEQUENCE</scope>
    <source>
        <strain evidence="2">CGMCC 1.15290</strain>
    </source>
</reference>
<organism evidence="2 3">
    <name type="scientific">Filimonas zeae</name>
    <dbReference type="NCBI Taxonomy" id="1737353"/>
    <lineage>
        <taxon>Bacteria</taxon>
        <taxon>Pseudomonadati</taxon>
        <taxon>Bacteroidota</taxon>
        <taxon>Chitinophagia</taxon>
        <taxon>Chitinophagales</taxon>
        <taxon>Chitinophagaceae</taxon>
        <taxon>Filimonas</taxon>
    </lineage>
</organism>
<dbReference type="AlphaFoldDB" id="A0A917MY02"/>
<dbReference type="EMBL" id="BMIB01000002">
    <property type="protein sequence ID" value="GGH67971.1"/>
    <property type="molecule type" value="Genomic_DNA"/>
</dbReference>
<proteinExistence type="predicted"/>
<feature type="signal peptide" evidence="1">
    <location>
        <begin position="1"/>
        <end position="20"/>
    </location>
</feature>
<comment type="caution">
    <text evidence="2">The sequence shown here is derived from an EMBL/GenBank/DDBJ whole genome shotgun (WGS) entry which is preliminary data.</text>
</comment>
<protein>
    <recommendedName>
        <fullName evidence="4">DUF2911 domain-containing protein</fullName>
    </recommendedName>
</protein>
<evidence type="ECO:0008006" key="4">
    <source>
        <dbReference type="Google" id="ProtNLM"/>
    </source>
</evidence>
<dbReference type="InterPro" id="IPR021314">
    <property type="entry name" value="DUF2911"/>
</dbReference>
<dbReference type="RefSeq" id="WP_188952342.1">
    <property type="nucleotide sequence ID" value="NZ_BMIB01000002.1"/>
</dbReference>
<evidence type="ECO:0000313" key="2">
    <source>
        <dbReference type="EMBL" id="GGH67971.1"/>
    </source>
</evidence>
<accession>A0A917MY02</accession>
<gene>
    <name evidence="2" type="ORF">GCM10011379_23780</name>
</gene>